<accession>A0ACB8SG51</accession>
<keyword evidence="2" id="KW-1185">Reference proteome</keyword>
<name>A0ACB8SG51_9AGAM</name>
<sequence length="720" mass="78337">MAANSDTFSGHAGGGAINLDDAPFQFRPTISPSPAPERGRTSLLGQSNFLFQPSPEASGIALFGNALSKEQKSFITYSATLSDDIKFESVNTVSPERPAFYLVRSNQGHLDALYQECSRLQQANTTLLAENTALKFSLKELKELSIAMINSRTTSHPHADSRHPADRSGSTALTTRAAPPLLSSRDYPANKFWRKRDWQVAKTANTGITNVAVESKTKGNSRASKGINVNMRYVCNEDGTMVDGFVASGIRKVARSIWKELLDHSLAPLTWSEVSLAAGEHYHAELAHHFPQLRLCEGHWMSGQIATDYYPSWISKPKRKAKVLGLALTQVVPNISESDSDSDTDDESDDGRESSLNQSSRKRMAKSHRNPGPAPKRPKSMSRRSKTTASSEEPEIVPGIATSSSPQVMLLRGIGYHNPLGDLDYTPETTVADTQPGDQSGGTAGHLGGHIDSEEIQQGSAEGVDPEDIQTAKLSDVEPPADSPQQATLPSPSRSPLTTSNPNRLTAVSTEAHQHTAEDAHIRLESEELPSELHAPRRVENMEPQAVATPAAQASGRQPKKTRGTRERVPQNATAEPSEGSSTEPKVTKSRVLRIGRLNHAKNLCAREWKVLHPKGTHAEYDQYWKNLTEDVRAKFMAMETNMVCGALLCLISTTLICSHLSGPVCCTEHRTGGGVKPSGPLSLILLFHGNSSSKHVYGWCRARMTCIERMGTRGRPGSI</sequence>
<gene>
    <name evidence="1" type="ORF">BV25DRAFT_1903825</name>
</gene>
<reference evidence="1" key="2">
    <citation type="journal article" date="2022" name="New Phytol.">
        <title>Evolutionary transition to the ectomycorrhizal habit in the genomes of a hyperdiverse lineage of mushroom-forming fungi.</title>
        <authorList>
            <person name="Looney B."/>
            <person name="Miyauchi S."/>
            <person name="Morin E."/>
            <person name="Drula E."/>
            <person name="Courty P.E."/>
            <person name="Kohler A."/>
            <person name="Kuo A."/>
            <person name="LaButti K."/>
            <person name="Pangilinan J."/>
            <person name="Lipzen A."/>
            <person name="Riley R."/>
            <person name="Andreopoulos W."/>
            <person name="He G."/>
            <person name="Johnson J."/>
            <person name="Nolan M."/>
            <person name="Tritt A."/>
            <person name="Barry K.W."/>
            <person name="Grigoriev I.V."/>
            <person name="Nagy L.G."/>
            <person name="Hibbett D."/>
            <person name="Henrissat B."/>
            <person name="Matheny P.B."/>
            <person name="Labbe J."/>
            <person name="Martin F.M."/>
        </authorList>
    </citation>
    <scope>NUCLEOTIDE SEQUENCE</scope>
    <source>
        <strain evidence="1">HHB10654</strain>
    </source>
</reference>
<dbReference type="Proteomes" id="UP000814140">
    <property type="component" value="Unassembled WGS sequence"/>
</dbReference>
<proteinExistence type="predicted"/>
<evidence type="ECO:0000313" key="2">
    <source>
        <dbReference type="Proteomes" id="UP000814140"/>
    </source>
</evidence>
<protein>
    <submittedName>
        <fullName evidence="1">Uncharacterized protein</fullName>
    </submittedName>
</protein>
<organism evidence="1 2">
    <name type="scientific">Artomyces pyxidatus</name>
    <dbReference type="NCBI Taxonomy" id="48021"/>
    <lineage>
        <taxon>Eukaryota</taxon>
        <taxon>Fungi</taxon>
        <taxon>Dikarya</taxon>
        <taxon>Basidiomycota</taxon>
        <taxon>Agaricomycotina</taxon>
        <taxon>Agaricomycetes</taxon>
        <taxon>Russulales</taxon>
        <taxon>Auriscalpiaceae</taxon>
        <taxon>Artomyces</taxon>
    </lineage>
</organism>
<dbReference type="EMBL" id="MU277365">
    <property type="protein sequence ID" value="KAI0054681.1"/>
    <property type="molecule type" value="Genomic_DNA"/>
</dbReference>
<evidence type="ECO:0000313" key="1">
    <source>
        <dbReference type="EMBL" id="KAI0054681.1"/>
    </source>
</evidence>
<comment type="caution">
    <text evidence="1">The sequence shown here is derived from an EMBL/GenBank/DDBJ whole genome shotgun (WGS) entry which is preliminary data.</text>
</comment>
<reference evidence="1" key="1">
    <citation type="submission" date="2021-03" db="EMBL/GenBank/DDBJ databases">
        <authorList>
            <consortium name="DOE Joint Genome Institute"/>
            <person name="Ahrendt S."/>
            <person name="Looney B.P."/>
            <person name="Miyauchi S."/>
            <person name="Morin E."/>
            <person name="Drula E."/>
            <person name="Courty P.E."/>
            <person name="Chicoki N."/>
            <person name="Fauchery L."/>
            <person name="Kohler A."/>
            <person name="Kuo A."/>
            <person name="Labutti K."/>
            <person name="Pangilinan J."/>
            <person name="Lipzen A."/>
            <person name="Riley R."/>
            <person name="Andreopoulos W."/>
            <person name="He G."/>
            <person name="Johnson J."/>
            <person name="Barry K.W."/>
            <person name="Grigoriev I.V."/>
            <person name="Nagy L."/>
            <person name="Hibbett D."/>
            <person name="Henrissat B."/>
            <person name="Matheny P.B."/>
            <person name="Labbe J."/>
            <person name="Martin F."/>
        </authorList>
    </citation>
    <scope>NUCLEOTIDE SEQUENCE</scope>
    <source>
        <strain evidence="1">HHB10654</strain>
    </source>
</reference>